<dbReference type="InterPro" id="IPR032675">
    <property type="entry name" value="LRR_dom_sf"/>
</dbReference>
<evidence type="ECO:0008006" key="3">
    <source>
        <dbReference type="Google" id="ProtNLM"/>
    </source>
</evidence>
<protein>
    <recommendedName>
        <fullName evidence="3">EF-hand domain-containing protein</fullName>
    </recommendedName>
</protein>
<gene>
    <name evidence="1" type="ORF">BBI01_12425</name>
</gene>
<dbReference type="InterPro" id="IPR014867">
    <property type="entry name" value="Spore_coat_CotH_CotH2/3/7"/>
</dbReference>
<organism evidence="1 2">
    <name type="scientific">Chryseobacterium artocarpi</name>
    <dbReference type="NCBI Taxonomy" id="1414727"/>
    <lineage>
        <taxon>Bacteria</taxon>
        <taxon>Pseudomonadati</taxon>
        <taxon>Bacteroidota</taxon>
        <taxon>Flavobacteriia</taxon>
        <taxon>Flavobacteriales</taxon>
        <taxon>Weeksellaceae</taxon>
        <taxon>Chryseobacterium group</taxon>
        <taxon>Chryseobacterium</taxon>
    </lineage>
</organism>
<dbReference type="EMBL" id="MAYH01000034">
    <property type="protein sequence ID" value="OCA70741.1"/>
    <property type="molecule type" value="Genomic_DNA"/>
</dbReference>
<dbReference type="Gene3D" id="3.40.50.12480">
    <property type="match status" value="1"/>
</dbReference>
<dbReference type="InterPro" id="IPR013320">
    <property type="entry name" value="ConA-like_dom_sf"/>
</dbReference>
<name>A0A1B8ZGM3_9FLAO</name>
<accession>A0A1B8ZGM3</accession>
<dbReference type="Gene3D" id="3.80.10.10">
    <property type="entry name" value="Ribonuclease Inhibitor"/>
    <property type="match status" value="2"/>
</dbReference>
<dbReference type="GO" id="GO:0005975">
    <property type="term" value="P:carbohydrate metabolic process"/>
    <property type="evidence" value="ECO:0007669"/>
    <property type="project" value="UniProtKB-ARBA"/>
</dbReference>
<dbReference type="OrthoDB" id="1108945at2"/>
<dbReference type="Proteomes" id="UP000092651">
    <property type="component" value="Unassembled WGS sequence"/>
</dbReference>
<evidence type="ECO:0000313" key="1">
    <source>
        <dbReference type="EMBL" id="OCA70741.1"/>
    </source>
</evidence>
<dbReference type="SUPFAM" id="SSF49899">
    <property type="entry name" value="Concanavalin A-like lectins/glucanases"/>
    <property type="match status" value="1"/>
</dbReference>
<reference evidence="1 2" key="1">
    <citation type="submission" date="2016-07" db="EMBL/GenBank/DDBJ databases">
        <authorList>
            <person name="Jeong J.-J."/>
            <person name="Kim D.W."/>
            <person name="Sang M.K."/>
            <person name="Choi I.-G."/>
            <person name="Kim K.D."/>
        </authorList>
    </citation>
    <scope>NUCLEOTIDE SEQUENCE [LARGE SCALE GENOMIC DNA]</scope>
    <source>
        <strain evidence="1 2">UTM-3</strain>
    </source>
</reference>
<keyword evidence="2" id="KW-1185">Reference proteome</keyword>
<dbReference type="GO" id="GO:0004553">
    <property type="term" value="F:hydrolase activity, hydrolyzing O-glycosyl compounds"/>
    <property type="evidence" value="ECO:0007669"/>
    <property type="project" value="UniProtKB-ARBA"/>
</dbReference>
<dbReference type="RefSeq" id="WP_065395149.1">
    <property type="nucleotide sequence ID" value="NZ_MAYH01000034.1"/>
</dbReference>
<comment type="caution">
    <text evidence="1">The sequence shown here is derived from an EMBL/GenBank/DDBJ whole genome shotgun (WGS) entry which is preliminary data.</text>
</comment>
<dbReference type="Pfam" id="PF08757">
    <property type="entry name" value="CotH"/>
    <property type="match status" value="1"/>
</dbReference>
<evidence type="ECO:0000313" key="2">
    <source>
        <dbReference type="Proteomes" id="UP000092651"/>
    </source>
</evidence>
<dbReference type="SUPFAM" id="SSF52058">
    <property type="entry name" value="L domain-like"/>
    <property type="match status" value="1"/>
</dbReference>
<proteinExistence type="predicted"/>
<sequence>MRYTGRIYFTNYERSDKEVADNFIYPVMFFIKNEEGKIIKQIAYSALGEKSESEYGTGGGTGGGNGIVFRAKSEIPASFVKSFGSEVKLVFSWSSIDSVDGSETGGGTASILKGNTILFNKNINQGANEIDITSYILAGDNTITLSITDSYGNNRKLKYDIQTIALALSTTYNKTTINSGPIIFRYIPTGNVEKTIHFKLNGSDLPPVVTSINNKELLYEIPAQPHGVHILEVYMTADLSGEIIESNHLFTDIISVVAGNLTPLVSSANNVVANQYAPASIEYLVYSPSSNYSDVEILVDGVKVSELVVNRSLQKFTYTFMDSGAHTVTFKCGSVTKNTSVVVSAFDIQVEAETLGLELFLSSRNRSNSEINKNEWKYKNLSCTLTDFDFSTNGWIQDSKGSVALKVSGNARVEIPFKIFENDFKTGGKTLEFEFSTSDIKNSDSTIFSCKNGNVGFVATSNSFSFSSEQEGTSIFFKEEERIRVSVVVTKVADQRLVFVYINGIISSLYQYNSLDSFLQQAPQNITIGSSDCTINLYNIRVYNNNLNADQMLSNFIADMDNLVEKVNIYERNKLYDAFGNLSYDKCLQSIPCLTIVGDLPTYKGDKKTIVGEYENAQDPTKSFSYVNASIDVQGTSSQYYPRKNFKIKFNGGFKNGEINSSKYKLRDNSLAEKTFTFKADFMESSGSHNIGLARLAQDSLNQLGYLVPPQLVDPNVRTTMDGFPMLIFHRATPDSERIFLGKYNFNNDKSNEATTGFTGGQECWEFLNNTSDNTLFIATDFQSVDGNGKHLWKNDFEARYPEDNEDTSNLEALHTWIVSCKNNPAKFKTEAPDHFNIQFLLFYYVFTEFFAMVDQRAKNQMFAMYPDAQGNNRWYLIFYDNDTVLGLNNEGHNVYDYWVEAHDQVGSGFVWNGALSELWKLVEVAFDTEITALYQQMRTSGILTYDKCNTYFNTLESDKWAESIFNEDAKYKYIDPLVVAGNGSYLYPAQGSRKSHRNYWLLNRFRYMDGKYDTSTFSSDYITMRLYTPSGTPAIPPNANFLLTAQKDGYTKIKFGSYINRARLRKNVSSLVQAPAITFNDTETIIYGASAIKDLGDLSGKYLGTLDVSKAMNLSRLRIGSQVVGYSNQNLRNLFVGNNTLLEELDISNCPNLKQAVDLSGCTAIKSVYAAGTGVSAVLLPKGGLLNLLVLPTVANTLILDNQNFISNQNLFFTPTSITTLYIKNCSKINVTTIVNNLTKISRISVNNLVGSSDNSDSFYKLIVAKGIDDSGNTLPHSVVEGTWNFKTIYADDKVFMENNWPDFHFTFQNVTEFIQFSSATRKNLILEKYDKNGDNELSFSEARLVTKIDDNAFNGSINPSYNTDFASAFPEFRFFTNLEEIGFRAFYNLTWGPNIIFPPNIKKIGANAFQLYATTSSIANTTNPFENLEEIGDKGLENIKVDLSWFKNVKVLGVFVLTRCYVKSEDNNKISFKYLKEIKPNLLFESAYIPMKDENNVQLTSYDLSEWTALTIIRTDSIPVPANIVTPFFEVKLPASVEYIETRPFATGVSNVNGRYLKLTIFAVIPPTLISKTLCSDPSNDLIKIYVPAGSVNAYKTATSWSYHAARIFPIE</sequence>